<proteinExistence type="inferred from homology"/>
<keyword evidence="4 6" id="KW-0808">Transferase</keyword>
<reference evidence="7" key="1">
    <citation type="journal article" date="2020" name="mSystems">
        <title>Genome- and Community-Level Interaction Insights into Carbon Utilization and Element Cycling Functions of Hydrothermarchaeota in Hydrothermal Sediment.</title>
        <authorList>
            <person name="Zhou Z."/>
            <person name="Liu Y."/>
            <person name="Xu W."/>
            <person name="Pan J."/>
            <person name="Luo Z.H."/>
            <person name="Li M."/>
        </authorList>
    </citation>
    <scope>NUCLEOTIDE SEQUENCE</scope>
    <source>
        <strain evidence="7">HyVt-388</strain>
    </source>
</reference>
<feature type="binding site" evidence="6">
    <location>
        <position position="160"/>
    </location>
    <ligand>
        <name>S-adenosyl-L-methionine</name>
        <dbReference type="ChEBI" id="CHEBI:59789"/>
    </ligand>
</feature>
<organism evidence="7 8">
    <name type="scientific">candidate division WOR-3 bacterium</name>
    <dbReference type="NCBI Taxonomy" id="2052148"/>
    <lineage>
        <taxon>Bacteria</taxon>
        <taxon>Bacteria division WOR-3</taxon>
    </lineage>
</organism>
<dbReference type="GO" id="GO:0005829">
    <property type="term" value="C:cytosol"/>
    <property type="evidence" value="ECO:0007669"/>
    <property type="project" value="TreeGrafter"/>
</dbReference>
<evidence type="ECO:0000313" key="7">
    <source>
        <dbReference type="EMBL" id="HEC78129.1"/>
    </source>
</evidence>
<accession>A0A9C9JZV2</accession>
<comment type="caution">
    <text evidence="7">The sequence shown here is derived from an EMBL/GenBank/DDBJ whole genome shotgun (WGS) entry which is preliminary data.</text>
</comment>
<keyword evidence="2 6" id="KW-0698">rRNA processing</keyword>
<evidence type="ECO:0000256" key="6">
    <source>
        <dbReference type="HAMAP-Rule" id="MF_00074"/>
    </source>
</evidence>
<keyword evidence="1 6" id="KW-0963">Cytoplasm</keyword>
<evidence type="ECO:0000256" key="3">
    <source>
        <dbReference type="ARBA" id="ARBA00022603"/>
    </source>
</evidence>
<dbReference type="PANTHER" id="PTHR31760:SF0">
    <property type="entry name" value="S-ADENOSYL-L-METHIONINE-DEPENDENT METHYLTRANSFERASES SUPERFAMILY PROTEIN"/>
    <property type="match status" value="1"/>
</dbReference>
<evidence type="ECO:0000256" key="2">
    <source>
        <dbReference type="ARBA" id="ARBA00022552"/>
    </source>
</evidence>
<dbReference type="PANTHER" id="PTHR31760">
    <property type="entry name" value="S-ADENOSYL-L-METHIONINE-DEPENDENT METHYLTRANSFERASES SUPERFAMILY PROTEIN"/>
    <property type="match status" value="1"/>
</dbReference>
<keyword evidence="5 6" id="KW-0949">S-adenosyl-L-methionine</keyword>
<feature type="binding site" evidence="6">
    <location>
        <position position="95"/>
    </location>
    <ligand>
        <name>S-adenosyl-L-methionine</name>
        <dbReference type="ChEBI" id="CHEBI:59789"/>
    </ligand>
</feature>
<dbReference type="InterPro" id="IPR003682">
    <property type="entry name" value="rRNA_ssu_MeTfrase_G"/>
</dbReference>
<dbReference type="HAMAP" id="MF_00074">
    <property type="entry name" value="16SrRNA_methyltr_G"/>
    <property type="match status" value="1"/>
</dbReference>
<evidence type="ECO:0000313" key="8">
    <source>
        <dbReference type="Proteomes" id="UP000885826"/>
    </source>
</evidence>
<gene>
    <name evidence="6 7" type="primary">rsmG</name>
    <name evidence="7" type="ORF">ENI34_03180</name>
</gene>
<sequence length="232" mass="27397">MRYGMTSKKSLKLDEKERFIGELNELKEGLRQLGIEYDRSVLERFRIYLEVLHNYKDKVHLLSHRDYNRIARRHFVTSLTAFKYVKRFKYICDIGAGAGFPSIPLRILLPDIDLTLFESRRKKVRFLNHLIDHLGLMHTRVVNGRAEDYKERKFEVVLLKAVGRIKKMVKAIDHLIEPQGIAIFYKTHRIEEELRAAAAVLEKKHFRIRTEKLFTPLENLPLALVILEKFQG</sequence>
<comment type="function">
    <text evidence="6">Specifically methylates the N7 position of a guanine in 16S rRNA.</text>
</comment>
<comment type="caution">
    <text evidence="6">Lacks conserved residue(s) required for the propagation of feature annotation.</text>
</comment>
<dbReference type="EMBL" id="DRIG01000034">
    <property type="protein sequence ID" value="HEC78129.1"/>
    <property type="molecule type" value="Genomic_DNA"/>
</dbReference>
<dbReference type="AlphaFoldDB" id="A0A9C9JZV2"/>
<dbReference type="GO" id="GO:0070043">
    <property type="term" value="F:rRNA (guanine-N7-)-methyltransferase activity"/>
    <property type="evidence" value="ECO:0007669"/>
    <property type="project" value="UniProtKB-UniRule"/>
</dbReference>
<dbReference type="InterPro" id="IPR029063">
    <property type="entry name" value="SAM-dependent_MTases_sf"/>
</dbReference>
<feature type="binding site" evidence="6">
    <location>
        <begin position="146"/>
        <end position="147"/>
    </location>
    <ligand>
        <name>S-adenosyl-L-methionine</name>
        <dbReference type="ChEBI" id="CHEBI:59789"/>
    </ligand>
</feature>
<evidence type="ECO:0000256" key="5">
    <source>
        <dbReference type="ARBA" id="ARBA00022691"/>
    </source>
</evidence>
<protein>
    <recommendedName>
        <fullName evidence="6">Ribosomal RNA small subunit methyltransferase G</fullName>
        <ecNumber evidence="6">2.1.1.-</ecNumber>
    </recommendedName>
    <alternativeName>
        <fullName evidence="6">16S rRNA 7-methylguanosine methyltransferase</fullName>
        <shortName evidence="6">16S rRNA m7G methyltransferase</shortName>
    </alternativeName>
</protein>
<dbReference type="PIRSF" id="PIRSF003078">
    <property type="entry name" value="GidB"/>
    <property type="match status" value="1"/>
</dbReference>
<evidence type="ECO:0000256" key="1">
    <source>
        <dbReference type="ARBA" id="ARBA00022490"/>
    </source>
</evidence>
<dbReference type="Gene3D" id="3.40.50.150">
    <property type="entry name" value="Vaccinia Virus protein VP39"/>
    <property type="match status" value="1"/>
</dbReference>
<feature type="binding site" evidence="6">
    <location>
        <position position="100"/>
    </location>
    <ligand>
        <name>S-adenosyl-L-methionine</name>
        <dbReference type="ChEBI" id="CHEBI:59789"/>
    </ligand>
</feature>
<dbReference type="SUPFAM" id="SSF53335">
    <property type="entry name" value="S-adenosyl-L-methionine-dependent methyltransferases"/>
    <property type="match status" value="1"/>
</dbReference>
<dbReference type="NCBIfam" id="TIGR00138">
    <property type="entry name" value="rsmG_gidB"/>
    <property type="match status" value="1"/>
</dbReference>
<comment type="similarity">
    <text evidence="6">Belongs to the methyltransferase superfamily. RNA methyltransferase RsmG family.</text>
</comment>
<name>A0A9C9JZV2_UNCW3</name>
<evidence type="ECO:0000256" key="4">
    <source>
        <dbReference type="ARBA" id="ARBA00022679"/>
    </source>
</evidence>
<comment type="subcellular location">
    <subcellularLocation>
        <location evidence="6">Cytoplasm</location>
    </subcellularLocation>
</comment>
<dbReference type="Pfam" id="PF02527">
    <property type="entry name" value="GidB"/>
    <property type="match status" value="1"/>
</dbReference>
<dbReference type="Proteomes" id="UP000885826">
    <property type="component" value="Unassembled WGS sequence"/>
</dbReference>
<dbReference type="EC" id="2.1.1.-" evidence="6"/>
<keyword evidence="3 6" id="KW-0489">Methyltransferase</keyword>